<feature type="compositionally biased region" description="Basic and acidic residues" evidence="12">
    <location>
        <begin position="361"/>
        <end position="370"/>
    </location>
</feature>
<evidence type="ECO:0000256" key="8">
    <source>
        <dbReference type="ARBA" id="ARBA00053660"/>
    </source>
</evidence>
<comment type="subcellular location">
    <subcellularLocation>
        <location evidence="2">Cytoplasm</location>
    </subcellularLocation>
    <subcellularLocation>
        <location evidence="1">Nucleus</location>
    </subcellularLocation>
</comment>
<feature type="compositionally biased region" description="Polar residues" evidence="12">
    <location>
        <begin position="340"/>
        <end position="352"/>
    </location>
</feature>
<comment type="subunit">
    <text evidence="9">Heterodimer of DFFA and DFFB. Interacts with H1-1.</text>
</comment>
<reference evidence="14" key="2">
    <citation type="submission" date="2025-09" db="UniProtKB">
        <authorList>
            <consortium name="Ensembl"/>
        </authorList>
    </citation>
    <scope>IDENTIFICATION</scope>
</reference>
<dbReference type="GO" id="GO:0016787">
    <property type="term" value="F:hydrolase activity"/>
    <property type="evidence" value="ECO:0007669"/>
    <property type="project" value="UniProtKB-KW"/>
</dbReference>
<dbReference type="SUPFAM" id="SSF54277">
    <property type="entry name" value="CAD &amp; PB1 domains"/>
    <property type="match status" value="1"/>
</dbReference>
<keyword evidence="5" id="KW-0540">Nuclease</keyword>
<dbReference type="GO" id="GO:0005737">
    <property type="term" value="C:cytoplasm"/>
    <property type="evidence" value="ECO:0007669"/>
    <property type="project" value="UniProtKB-SubCell"/>
</dbReference>
<evidence type="ECO:0000256" key="1">
    <source>
        <dbReference type="ARBA" id="ARBA00004123"/>
    </source>
</evidence>
<reference evidence="14" key="1">
    <citation type="submission" date="2025-08" db="UniProtKB">
        <authorList>
            <consortium name="Ensembl"/>
        </authorList>
    </citation>
    <scope>IDENTIFICATION</scope>
</reference>
<dbReference type="PANTHER" id="PTHR13067">
    <property type="entry name" value="CASPASE-ACTIVATED DNASE"/>
    <property type="match status" value="1"/>
</dbReference>
<accession>A0A3B4BDI8</accession>
<keyword evidence="4 11" id="KW-0053">Apoptosis</keyword>
<feature type="domain" description="CIDE-N" evidence="13">
    <location>
        <begin position="9"/>
        <end position="85"/>
    </location>
</feature>
<evidence type="ECO:0000256" key="9">
    <source>
        <dbReference type="ARBA" id="ARBA00064007"/>
    </source>
</evidence>
<keyword evidence="6" id="KW-0378">Hydrolase</keyword>
<dbReference type="Gene3D" id="6.10.140.170">
    <property type="match status" value="1"/>
</dbReference>
<evidence type="ECO:0000256" key="7">
    <source>
        <dbReference type="ARBA" id="ARBA00023242"/>
    </source>
</evidence>
<evidence type="ECO:0000256" key="4">
    <source>
        <dbReference type="ARBA" id="ARBA00022703"/>
    </source>
</evidence>
<name>A0A3B4BDI8_9GOBI</name>
<evidence type="ECO:0000313" key="15">
    <source>
        <dbReference type="Proteomes" id="UP000261520"/>
    </source>
</evidence>
<keyword evidence="15" id="KW-1185">Reference proteome</keyword>
<evidence type="ECO:0000256" key="6">
    <source>
        <dbReference type="ARBA" id="ARBA00022801"/>
    </source>
</evidence>
<evidence type="ECO:0000259" key="13">
    <source>
        <dbReference type="PROSITE" id="PS51135"/>
    </source>
</evidence>
<dbReference type="GO" id="GO:0006309">
    <property type="term" value="P:apoptotic DNA fragmentation"/>
    <property type="evidence" value="ECO:0007669"/>
    <property type="project" value="InterPro"/>
</dbReference>
<dbReference type="PANTHER" id="PTHR13067:SF2">
    <property type="entry name" value="CASPASE-ACTIVATED DNASE"/>
    <property type="match status" value="1"/>
</dbReference>
<dbReference type="InterPro" id="IPR015311">
    <property type="entry name" value="DFF40_C"/>
</dbReference>
<comment type="function">
    <text evidence="8">Nuclease that induces DNA fragmentation and chromatin condensation during apoptosis. Degrades naked DNA and induces apoptotic morphology.</text>
</comment>
<dbReference type="FunFam" id="3.10.20.10:FF:000006">
    <property type="entry name" value="DNA fragmentation factor subunit beta"/>
    <property type="match status" value="1"/>
</dbReference>
<evidence type="ECO:0000313" key="14">
    <source>
        <dbReference type="Ensembl" id="ENSPMGP00000027858.1"/>
    </source>
</evidence>
<protein>
    <recommendedName>
        <fullName evidence="10">DNA fragmentation factor subunit beta</fullName>
    </recommendedName>
</protein>
<evidence type="ECO:0000256" key="11">
    <source>
        <dbReference type="PROSITE-ProRule" id="PRU00447"/>
    </source>
</evidence>
<dbReference type="SMART" id="SM00266">
    <property type="entry name" value="CAD"/>
    <property type="match status" value="1"/>
</dbReference>
<evidence type="ECO:0000256" key="12">
    <source>
        <dbReference type="SAM" id="MobiDB-lite"/>
    </source>
</evidence>
<dbReference type="Gene3D" id="3.10.20.10">
    <property type="match status" value="1"/>
</dbReference>
<dbReference type="GO" id="GO:0005634">
    <property type="term" value="C:nucleus"/>
    <property type="evidence" value="ECO:0007669"/>
    <property type="project" value="UniProtKB-SubCell"/>
</dbReference>
<proteinExistence type="predicted"/>
<dbReference type="Pfam" id="PF09230">
    <property type="entry name" value="DFF40"/>
    <property type="match status" value="1"/>
</dbReference>
<dbReference type="Ensembl" id="ENSPMGT00000029673.1">
    <property type="protein sequence ID" value="ENSPMGP00000027858.1"/>
    <property type="gene ID" value="ENSPMGG00000022474.1"/>
</dbReference>
<keyword evidence="7" id="KW-0539">Nucleus</keyword>
<keyword evidence="3" id="KW-0963">Cytoplasm</keyword>
<dbReference type="PROSITE" id="PS51135">
    <property type="entry name" value="CIDE_N"/>
    <property type="match status" value="1"/>
</dbReference>
<evidence type="ECO:0000256" key="5">
    <source>
        <dbReference type="ARBA" id="ARBA00022722"/>
    </source>
</evidence>
<dbReference type="Pfam" id="PF02017">
    <property type="entry name" value="CIDE-N"/>
    <property type="match status" value="1"/>
</dbReference>
<dbReference type="InterPro" id="IPR003508">
    <property type="entry name" value="CIDE-N_dom"/>
</dbReference>
<feature type="region of interest" description="Disordered" evidence="12">
    <location>
        <begin position="336"/>
        <end position="370"/>
    </location>
</feature>
<evidence type="ECO:0000256" key="3">
    <source>
        <dbReference type="ARBA" id="ARBA00022490"/>
    </source>
</evidence>
<dbReference type="GO" id="GO:0004520">
    <property type="term" value="F:DNA endonuclease activity"/>
    <property type="evidence" value="ECO:0007669"/>
    <property type="project" value="InterPro"/>
</dbReference>
<sequence>QHTTTDTKNIKIFEIRGVSDSRKYGVAARSLKELTRKACQYLRVPVSGAQLCLSSDGTLVTEEGFGSLPEHCELVLLSQGQSWKGVVSELERLLSTDLRLQLVEAVRSLLSDPPSPQRHKLLRDMLRNLDDTSEKETRDQDLQWFTGVDSRFKTKSSYMRFNCEARIRSYMKEVSEASRSIEQAKIRAEFEKTLQTLCHMLKEDQYNGAYFDRTEEEQSRLCTAEGWFTCQGSFDEALCQSLHSINPYSSRESRVLFSTWNLDHRIEKKRSILPTLVHCHKKCSTSGISVDYFYRLLFTRHNLKLVHIACHKKGAHNLQCDPGKIPKKTIRHLSPEKCSTRNSKVTAQNPQAPRSLVEVPSMEKRMRPPS</sequence>
<dbReference type="AlphaFoldDB" id="A0A3B4BDI8"/>
<dbReference type="Proteomes" id="UP000261520">
    <property type="component" value="Unplaced"/>
</dbReference>
<organism evidence="14 15">
    <name type="scientific">Periophthalmus magnuspinnatus</name>
    <dbReference type="NCBI Taxonomy" id="409849"/>
    <lineage>
        <taxon>Eukaryota</taxon>
        <taxon>Metazoa</taxon>
        <taxon>Chordata</taxon>
        <taxon>Craniata</taxon>
        <taxon>Vertebrata</taxon>
        <taxon>Euteleostomi</taxon>
        <taxon>Actinopterygii</taxon>
        <taxon>Neopterygii</taxon>
        <taxon>Teleostei</taxon>
        <taxon>Neoteleostei</taxon>
        <taxon>Acanthomorphata</taxon>
        <taxon>Gobiaria</taxon>
        <taxon>Gobiiformes</taxon>
        <taxon>Gobioidei</taxon>
        <taxon>Gobiidae</taxon>
        <taxon>Oxudercinae</taxon>
        <taxon>Periophthalmus</taxon>
    </lineage>
</organism>
<dbReference type="InterPro" id="IPR044925">
    <property type="entry name" value="His-Me_finger_sf"/>
</dbReference>
<evidence type="ECO:0000256" key="2">
    <source>
        <dbReference type="ARBA" id="ARBA00004496"/>
    </source>
</evidence>
<dbReference type="InterPro" id="IPR039729">
    <property type="entry name" value="DFF40"/>
</dbReference>
<dbReference type="SUPFAM" id="SSF54060">
    <property type="entry name" value="His-Me finger endonucleases"/>
    <property type="match status" value="1"/>
</dbReference>
<evidence type="ECO:0000256" key="10">
    <source>
        <dbReference type="ARBA" id="ARBA00069517"/>
    </source>
</evidence>